<evidence type="ECO:0000256" key="7">
    <source>
        <dbReference type="ARBA" id="ARBA00022917"/>
    </source>
</evidence>
<evidence type="ECO:0000313" key="13">
    <source>
        <dbReference type="Proteomes" id="UP000267164"/>
    </source>
</evidence>
<evidence type="ECO:0000256" key="9">
    <source>
        <dbReference type="HAMAP-Rule" id="MF_01228"/>
    </source>
</evidence>
<keyword evidence="8 9" id="KW-0030">Aminoacyl-tRNA synthetase</keyword>
<dbReference type="EMBL" id="CP032568">
    <property type="protein sequence ID" value="AYF72931.1"/>
    <property type="molecule type" value="Genomic_DNA"/>
</dbReference>
<comment type="subcellular location">
    <subcellularLocation>
        <location evidence="2 9">Cytoplasm</location>
    </subcellularLocation>
</comment>
<dbReference type="InterPro" id="IPR014758">
    <property type="entry name" value="Met-tRNA_synth"/>
</dbReference>
<dbReference type="InterPro" id="IPR033911">
    <property type="entry name" value="MetRS_core"/>
</dbReference>
<dbReference type="InterPro" id="IPR041872">
    <property type="entry name" value="Anticodon_Met"/>
</dbReference>
<dbReference type="GO" id="GO:0004825">
    <property type="term" value="F:methionine-tRNA ligase activity"/>
    <property type="evidence" value="ECO:0007669"/>
    <property type="project" value="UniProtKB-UniRule"/>
</dbReference>
<comment type="caution">
    <text evidence="9">Lacks conserved residue(s) required for the propagation of feature annotation.</text>
</comment>
<evidence type="ECO:0000259" key="10">
    <source>
        <dbReference type="Pfam" id="PF09334"/>
    </source>
</evidence>
<keyword evidence="6 9" id="KW-0067">ATP-binding</keyword>
<gene>
    <name evidence="9" type="primary">metG</name>
    <name evidence="12" type="ORF">D7D52_02565</name>
</gene>
<evidence type="ECO:0000259" key="11">
    <source>
        <dbReference type="Pfam" id="PF19303"/>
    </source>
</evidence>
<dbReference type="OrthoDB" id="9810191at2"/>
<dbReference type="SUPFAM" id="SSF47323">
    <property type="entry name" value="Anticodon-binding domain of a subclass of class I aminoacyl-tRNA synthetases"/>
    <property type="match status" value="1"/>
</dbReference>
<dbReference type="Gene3D" id="2.170.220.10">
    <property type="match status" value="1"/>
</dbReference>
<evidence type="ECO:0000313" key="12">
    <source>
        <dbReference type="EMBL" id="AYF72931.1"/>
    </source>
</evidence>
<dbReference type="PROSITE" id="PS00178">
    <property type="entry name" value="AA_TRNA_LIGASE_I"/>
    <property type="match status" value="1"/>
</dbReference>
<evidence type="ECO:0000256" key="4">
    <source>
        <dbReference type="ARBA" id="ARBA00022598"/>
    </source>
</evidence>
<dbReference type="RefSeq" id="WP_120734874.1">
    <property type="nucleotide sequence ID" value="NZ_CP032568.1"/>
</dbReference>
<dbReference type="AlphaFoldDB" id="A0A386Z5J2"/>
<keyword evidence="3 9" id="KW-0963">Cytoplasm</keyword>
<comment type="subunit">
    <text evidence="9">Monomer.</text>
</comment>
<dbReference type="Gene3D" id="1.10.730.10">
    <property type="entry name" value="Isoleucyl-tRNA Synthetase, Domain 1"/>
    <property type="match status" value="1"/>
</dbReference>
<dbReference type="KEGG" id="nyu:D7D52_02565"/>
<sequence>MSASERPAFYLTTAIAYPNGNPHIGHAYEYISSDALARFKRLDGFDVFYMTGTDEHGQKVQQAAKAAGLPEQEYASRNSDVFEAMDKALDISFDRFIRTTDEDHLAASAAIWNRMVEAGDIYLDTYSGWYSVRDEAFYTEEETTVLEDGTRISTDTKTPVEWTEESNYFFRLSKYQDKLLELYETKPEFIAPATRRNEIVSYVKAGLKDLSISRTTFDWGVPVPGHPEHVMYVWVDALTNYLTGAGFPNTDSAAFQKYWPADLHIIGKDISRFHTVYWPAFLMSAGIELPKRVFVHGFVNYKGEKMSKSVGNVVDPMDLVDTFGLDAVRFFLLREISYGQDGSYSEDAIVGRINSDLANEYGNLAQRCLKMVARDFGGVVPTPGEFTADDKALLDRAGNLLDAVRAEFDQQQIHLGLEQLWLTLGETNRYFSAQAPWTLAKSGTPEDIAREGTILYVTMEVLRIVSTLVQPVIPASAGKILDLLAVTDRDFATLTTPLRPGTPLPQPEVVFPKYIAPK</sequence>
<dbReference type="GO" id="GO:0006431">
    <property type="term" value="P:methionyl-tRNA aminoacylation"/>
    <property type="evidence" value="ECO:0007669"/>
    <property type="project" value="UniProtKB-UniRule"/>
</dbReference>
<dbReference type="EC" id="6.1.1.10" evidence="9"/>
<dbReference type="FunFam" id="2.170.220.10:FF:000002">
    <property type="entry name" value="Methionine--tRNA ligase"/>
    <property type="match status" value="1"/>
</dbReference>
<dbReference type="SUPFAM" id="SSF52374">
    <property type="entry name" value="Nucleotidylyl transferase"/>
    <property type="match status" value="1"/>
</dbReference>
<name>A0A386Z5J2_9NOCA</name>
<comment type="function">
    <text evidence="1 9">Is required not only for elongation of protein synthesis but also for the initiation of all mRNA translation through initiator tRNA(fMet) aminoacylation.</text>
</comment>
<accession>A0A386Z5J2</accession>
<keyword evidence="13" id="KW-1185">Reference proteome</keyword>
<dbReference type="GO" id="GO:0005737">
    <property type="term" value="C:cytoplasm"/>
    <property type="evidence" value="ECO:0007669"/>
    <property type="project" value="UniProtKB-SubCell"/>
</dbReference>
<proteinExistence type="inferred from homology"/>
<dbReference type="GO" id="GO:0005524">
    <property type="term" value="F:ATP binding"/>
    <property type="evidence" value="ECO:0007669"/>
    <property type="project" value="UniProtKB-UniRule"/>
</dbReference>
<dbReference type="Pfam" id="PF19303">
    <property type="entry name" value="Anticodon_3"/>
    <property type="match status" value="1"/>
</dbReference>
<dbReference type="InterPro" id="IPR001412">
    <property type="entry name" value="aa-tRNA-synth_I_CS"/>
</dbReference>
<evidence type="ECO:0000256" key="2">
    <source>
        <dbReference type="ARBA" id="ARBA00004496"/>
    </source>
</evidence>
<dbReference type="NCBIfam" id="TIGR00398">
    <property type="entry name" value="metG"/>
    <property type="match status" value="1"/>
</dbReference>
<dbReference type="PANTHER" id="PTHR43326">
    <property type="entry name" value="METHIONYL-TRNA SYNTHETASE"/>
    <property type="match status" value="1"/>
</dbReference>
<dbReference type="Gene3D" id="3.40.50.620">
    <property type="entry name" value="HUPs"/>
    <property type="match status" value="1"/>
</dbReference>
<dbReference type="Pfam" id="PF09334">
    <property type="entry name" value="tRNA-synt_1g"/>
    <property type="match status" value="1"/>
</dbReference>
<dbReference type="InterPro" id="IPR023457">
    <property type="entry name" value="Met-tRNA_synth_2"/>
</dbReference>
<dbReference type="NCBIfam" id="NF008900">
    <property type="entry name" value="PRK12267.1"/>
    <property type="match status" value="1"/>
</dbReference>
<dbReference type="CDD" id="cd07957">
    <property type="entry name" value="Anticodon_Ia_Met"/>
    <property type="match status" value="1"/>
</dbReference>
<feature type="domain" description="Methionyl/Leucyl tRNA synthetase" evidence="10">
    <location>
        <begin position="10"/>
        <end position="369"/>
    </location>
</feature>
<keyword evidence="5 9" id="KW-0547">Nucleotide-binding</keyword>
<dbReference type="Proteomes" id="UP000267164">
    <property type="component" value="Chromosome"/>
</dbReference>
<dbReference type="InterPro" id="IPR015413">
    <property type="entry name" value="Methionyl/Leucyl_tRNA_Synth"/>
</dbReference>
<comment type="similarity">
    <text evidence="9">Belongs to the class-I aminoacyl-tRNA synthetase family. MetG type 2B subfamily.</text>
</comment>
<evidence type="ECO:0000256" key="5">
    <source>
        <dbReference type="ARBA" id="ARBA00022741"/>
    </source>
</evidence>
<evidence type="ECO:0000256" key="1">
    <source>
        <dbReference type="ARBA" id="ARBA00003314"/>
    </source>
</evidence>
<dbReference type="InterPro" id="IPR009080">
    <property type="entry name" value="tRNAsynth_Ia_anticodon-bd"/>
</dbReference>
<feature type="domain" description="Methionyl-tRNA synthetase anticodon-binding" evidence="11">
    <location>
        <begin position="380"/>
        <end position="513"/>
    </location>
</feature>
<feature type="short sequence motif" description="'KMSKS' region" evidence="9">
    <location>
        <begin position="305"/>
        <end position="309"/>
    </location>
</feature>
<organism evidence="12 13">
    <name type="scientific">Nocardia yunnanensis</name>
    <dbReference type="NCBI Taxonomy" id="2382165"/>
    <lineage>
        <taxon>Bacteria</taxon>
        <taxon>Bacillati</taxon>
        <taxon>Actinomycetota</taxon>
        <taxon>Actinomycetes</taxon>
        <taxon>Mycobacteriales</taxon>
        <taxon>Nocardiaceae</taxon>
        <taxon>Nocardia</taxon>
    </lineage>
</organism>
<comment type="catalytic activity">
    <reaction evidence="9">
        <text>tRNA(Met) + L-methionine + ATP = L-methionyl-tRNA(Met) + AMP + diphosphate</text>
        <dbReference type="Rhea" id="RHEA:13481"/>
        <dbReference type="Rhea" id="RHEA-COMP:9667"/>
        <dbReference type="Rhea" id="RHEA-COMP:9698"/>
        <dbReference type="ChEBI" id="CHEBI:30616"/>
        <dbReference type="ChEBI" id="CHEBI:33019"/>
        <dbReference type="ChEBI" id="CHEBI:57844"/>
        <dbReference type="ChEBI" id="CHEBI:78442"/>
        <dbReference type="ChEBI" id="CHEBI:78530"/>
        <dbReference type="ChEBI" id="CHEBI:456215"/>
        <dbReference type="EC" id="6.1.1.10"/>
    </reaction>
</comment>
<keyword evidence="4 9" id="KW-0436">Ligase</keyword>
<keyword evidence="7 9" id="KW-0648">Protein biosynthesis</keyword>
<evidence type="ECO:0000256" key="3">
    <source>
        <dbReference type="ARBA" id="ARBA00022490"/>
    </source>
</evidence>
<dbReference type="InterPro" id="IPR014729">
    <property type="entry name" value="Rossmann-like_a/b/a_fold"/>
</dbReference>
<dbReference type="PRINTS" id="PR01041">
    <property type="entry name" value="TRNASYNTHMET"/>
</dbReference>
<protein>
    <recommendedName>
        <fullName evidence="9">Methionine--tRNA ligase</fullName>
        <ecNumber evidence="9">6.1.1.10</ecNumber>
    </recommendedName>
    <alternativeName>
        <fullName evidence="9">Methionyl-tRNA synthetase</fullName>
        <shortName evidence="9">MetRS</shortName>
    </alternativeName>
</protein>
<evidence type="ECO:0000256" key="6">
    <source>
        <dbReference type="ARBA" id="ARBA00022840"/>
    </source>
</evidence>
<reference evidence="12 13" key="1">
    <citation type="submission" date="2018-09" db="EMBL/GenBank/DDBJ databases">
        <title>Nocardia yunnanensis sp. nov., an actinomycete isolated from a soil sample.</title>
        <authorList>
            <person name="Zhang J."/>
        </authorList>
    </citation>
    <scope>NUCLEOTIDE SEQUENCE [LARGE SCALE GENOMIC DNA]</scope>
    <source>
        <strain evidence="12 13">CFHS0054</strain>
    </source>
</reference>
<evidence type="ECO:0000256" key="8">
    <source>
        <dbReference type="ARBA" id="ARBA00023146"/>
    </source>
</evidence>
<dbReference type="PANTHER" id="PTHR43326:SF1">
    <property type="entry name" value="METHIONINE--TRNA LIGASE, MITOCHONDRIAL"/>
    <property type="match status" value="1"/>
</dbReference>
<dbReference type="CDD" id="cd00814">
    <property type="entry name" value="MetRS_core"/>
    <property type="match status" value="1"/>
</dbReference>
<feature type="short sequence motif" description="'HIGH' region" evidence="9">
    <location>
        <begin position="16"/>
        <end position="26"/>
    </location>
</feature>
<dbReference type="HAMAP" id="MF_01228">
    <property type="entry name" value="Met_tRNA_synth_type2"/>
    <property type="match status" value="1"/>
</dbReference>